<sequence>MGLMDRLFRRGENAAGRPISVDHSSFDEILKSSRYAVVDFWGKNCPPCEAMEPILKKLAREYEGEVIFLKVNAASSQEISRRFRVKSVPAFLFFENGRLKGRRVGAMSYEAFKKWVESMMS</sequence>
<dbReference type="SUPFAM" id="SSF52833">
    <property type="entry name" value="Thioredoxin-like"/>
    <property type="match status" value="1"/>
</dbReference>
<evidence type="ECO:0000256" key="5">
    <source>
        <dbReference type="PIRSR" id="PIRSR000077-1"/>
    </source>
</evidence>
<evidence type="ECO:0000313" key="9">
    <source>
        <dbReference type="Proteomes" id="UP000030624"/>
    </source>
</evidence>
<evidence type="ECO:0000256" key="6">
    <source>
        <dbReference type="PIRSR" id="PIRSR000077-4"/>
    </source>
</evidence>
<feature type="domain" description="Thioredoxin" evidence="7">
    <location>
        <begin position="1"/>
        <end position="121"/>
    </location>
</feature>
<feature type="site" description="Contributes to redox potential value" evidence="5">
    <location>
        <position position="46"/>
    </location>
</feature>
<evidence type="ECO:0000256" key="4">
    <source>
        <dbReference type="ARBA" id="ARBA00023284"/>
    </source>
</evidence>
<name>A0A0A7GFD2_GEOAI</name>
<keyword evidence="4 6" id="KW-0676">Redox-active center</keyword>
<dbReference type="KEGG" id="gac:GACE_1703"/>
<dbReference type="GO" id="GO:0005737">
    <property type="term" value="C:cytoplasm"/>
    <property type="evidence" value="ECO:0007669"/>
    <property type="project" value="TreeGrafter"/>
</dbReference>
<dbReference type="eggNOG" id="arCOG01972">
    <property type="taxonomic scope" value="Archaea"/>
</dbReference>
<keyword evidence="2" id="KW-0249">Electron transport</keyword>
<keyword evidence="1" id="KW-0813">Transport</keyword>
<dbReference type="EMBL" id="CP009552">
    <property type="protein sequence ID" value="AIY90734.1"/>
    <property type="molecule type" value="Genomic_DNA"/>
</dbReference>
<dbReference type="STRING" id="565033.GACE_1703"/>
<feature type="active site" description="Nucleophile" evidence="5">
    <location>
        <position position="45"/>
    </location>
</feature>
<accession>A0A0A7GFD2</accession>
<dbReference type="PANTHER" id="PTHR45663:SF11">
    <property type="entry name" value="GEO12009P1"/>
    <property type="match status" value="1"/>
</dbReference>
<organism evidence="8 9">
    <name type="scientific">Geoglobus acetivorans</name>
    <dbReference type="NCBI Taxonomy" id="565033"/>
    <lineage>
        <taxon>Archaea</taxon>
        <taxon>Methanobacteriati</taxon>
        <taxon>Methanobacteriota</taxon>
        <taxon>Archaeoglobi</taxon>
        <taxon>Archaeoglobales</taxon>
        <taxon>Archaeoglobaceae</taxon>
        <taxon>Geoglobus</taxon>
    </lineage>
</organism>
<dbReference type="GeneID" id="24798282"/>
<feature type="site" description="Deprotonates C-terminal active site Cys" evidence="5">
    <location>
        <position position="39"/>
    </location>
</feature>
<dbReference type="PROSITE" id="PS00194">
    <property type="entry name" value="THIOREDOXIN_1"/>
    <property type="match status" value="1"/>
</dbReference>
<reference evidence="8 9" key="1">
    <citation type="journal article" date="2015" name="Appl. Environ. Microbiol.">
        <title>The Geoglobus acetivorans genome: Fe(III) reduction, acetate utilization, autotrophic growth, and degradation of aromatic compounds in a hyperthermophilic archaeon.</title>
        <authorList>
            <person name="Mardanov A.V."/>
            <person name="Slododkina G.B."/>
            <person name="Slobodkin A.I."/>
            <person name="Beletsky A.V."/>
            <person name="Gavrilov S.N."/>
            <person name="Kublanov I.V."/>
            <person name="Bonch-Osmolovskaya E.A."/>
            <person name="Skryabin K.G."/>
            <person name="Ravin N.V."/>
        </authorList>
    </citation>
    <scope>NUCLEOTIDE SEQUENCE [LARGE SCALE GENOMIC DNA]</scope>
    <source>
        <strain evidence="8 9">SBH6</strain>
    </source>
</reference>
<feature type="site" description="Contributes to redox potential value" evidence="5">
    <location>
        <position position="47"/>
    </location>
</feature>
<dbReference type="HOGENOM" id="CLU_090389_10_1_2"/>
<dbReference type="InterPro" id="IPR036249">
    <property type="entry name" value="Thioredoxin-like_sf"/>
</dbReference>
<dbReference type="Gene3D" id="3.40.30.10">
    <property type="entry name" value="Glutaredoxin"/>
    <property type="match status" value="1"/>
</dbReference>
<dbReference type="CDD" id="cd02947">
    <property type="entry name" value="TRX_family"/>
    <property type="match status" value="1"/>
</dbReference>
<dbReference type="InterPro" id="IPR017937">
    <property type="entry name" value="Thioredoxin_CS"/>
</dbReference>
<evidence type="ECO:0000256" key="1">
    <source>
        <dbReference type="ARBA" id="ARBA00022448"/>
    </source>
</evidence>
<dbReference type="PIRSF" id="PIRSF000077">
    <property type="entry name" value="Thioredoxin"/>
    <property type="match status" value="1"/>
</dbReference>
<proteinExistence type="predicted"/>
<feature type="active site" description="Nucleophile" evidence="5">
    <location>
        <position position="48"/>
    </location>
</feature>
<dbReference type="PROSITE" id="PS51352">
    <property type="entry name" value="THIOREDOXIN_2"/>
    <property type="match status" value="1"/>
</dbReference>
<dbReference type="InterPro" id="IPR013766">
    <property type="entry name" value="Thioredoxin_domain"/>
</dbReference>
<keyword evidence="3 6" id="KW-1015">Disulfide bond</keyword>
<dbReference type="Pfam" id="PF00085">
    <property type="entry name" value="Thioredoxin"/>
    <property type="match status" value="1"/>
</dbReference>
<dbReference type="Proteomes" id="UP000030624">
    <property type="component" value="Chromosome"/>
</dbReference>
<dbReference type="GO" id="GO:0015035">
    <property type="term" value="F:protein-disulfide reductase activity"/>
    <property type="evidence" value="ECO:0007669"/>
    <property type="project" value="InterPro"/>
</dbReference>
<dbReference type="RefSeq" id="WP_052400261.1">
    <property type="nucleotide sequence ID" value="NZ_CP009552.1"/>
</dbReference>
<dbReference type="AlphaFoldDB" id="A0A0A7GFD2"/>
<dbReference type="InterPro" id="IPR005746">
    <property type="entry name" value="Thioredoxin"/>
</dbReference>
<protein>
    <submittedName>
        <fullName evidence="8">Thioredoxin</fullName>
    </submittedName>
</protein>
<feature type="disulfide bond" description="Redox-active" evidence="6">
    <location>
        <begin position="45"/>
        <end position="48"/>
    </location>
</feature>
<evidence type="ECO:0000256" key="2">
    <source>
        <dbReference type="ARBA" id="ARBA00022982"/>
    </source>
</evidence>
<gene>
    <name evidence="8" type="ORF">GACE_1703</name>
</gene>
<evidence type="ECO:0000256" key="3">
    <source>
        <dbReference type="ARBA" id="ARBA00023157"/>
    </source>
</evidence>
<dbReference type="PANTHER" id="PTHR45663">
    <property type="entry name" value="GEO12009P1"/>
    <property type="match status" value="1"/>
</dbReference>
<evidence type="ECO:0000259" key="7">
    <source>
        <dbReference type="PROSITE" id="PS51352"/>
    </source>
</evidence>
<evidence type="ECO:0000313" key="8">
    <source>
        <dbReference type="EMBL" id="AIY90734.1"/>
    </source>
</evidence>